<dbReference type="Proteomes" id="UP001596455">
    <property type="component" value="Unassembled WGS sequence"/>
</dbReference>
<keyword evidence="3" id="KW-0255">Endonuclease</keyword>
<dbReference type="Pfam" id="PF01844">
    <property type="entry name" value="HNH"/>
    <property type="match status" value="1"/>
</dbReference>
<name>A0ABW2Q9Z4_9MICO</name>
<dbReference type="EMBL" id="JBHTCQ010000002">
    <property type="protein sequence ID" value="MFC7406056.1"/>
    <property type="molecule type" value="Genomic_DNA"/>
</dbReference>
<keyword evidence="4" id="KW-1185">Reference proteome</keyword>
<feature type="region of interest" description="Disordered" evidence="1">
    <location>
        <begin position="415"/>
        <end position="481"/>
    </location>
</feature>
<feature type="compositionally biased region" description="Polar residues" evidence="1">
    <location>
        <begin position="436"/>
        <end position="447"/>
    </location>
</feature>
<dbReference type="SMART" id="SM00507">
    <property type="entry name" value="HNHc"/>
    <property type="match status" value="1"/>
</dbReference>
<organism evidence="3 4">
    <name type="scientific">Georgenia alba</name>
    <dbReference type="NCBI Taxonomy" id="2233858"/>
    <lineage>
        <taxon>Bacteria</taxon>
        <taxon>Bacillati</taxon>
        <taxon>Actinomycetota</taxon>
        <taxon>Actinomycetes</taxon>
        <taxon>Micrococcales</taxon>
        <taxon>Bogoriellaceae</taxon>
        <taxon>Georgenia</taxon>
    </lineage>
</organism>
<feature type="compositionally biased region" description="Low complexity" evidence="1">
    <location>
        <begin position="456"/>
        <end position="475"/>
    </location>
</feature>
<dbReference type="RefSeq" id="WP_382395058.1">
    <property type="nucleotide sequence ID" value="NZ_JBHTCQ010000002.1"/>
</dbReference>
<accession>A0ABW2Q9Z4</accession>
<evidence type="ECO:0000256" key="1">
    <source>
        <dbReference type="SAM" id="MobiDB-lite"/>
    </source>
</evidence>
<feature type="compositionally biased region" description="Basic and acidic residues" evidence="1">
    <location>
        <begin position="260"/>
        <end position="271"/>
    </location>
</feature>
<dbReference type="InterPro" id="IPR003615">
    <property type="entry name" value="HNH_nuc"/>
</dbReference>
<protein>
    <submittedName>
        <fullName evidence="3">HNH endonuclease</fullName>
    </submittedName>
</protein>
<dbReference type="InterPro" id="IPR002711">
    <property type="entry name" value="HNH"/>
</dbReference>
<feature type="region of interest" description="Disordered" evidence="1">
    <location>
        <begin position="259"/>
        <end position="283"/>
    </location>
</feature>
<keyword evidence="3" id="KW-0378">Hydrolase</keyword>
<proteinExistence type="predicted"/>
<dbReference type="GO" id="GO:0004519">
    <property type="term" value="F:endonuclease activity"/>
    <property type="evidence" value="ECO:0007669"/>
    <property type="project" value="UniProtKB-KW"/>
</dbReference>
<evidence type="ECO:0000313" key="4">
    <source>
        <dbReference type="Proteomes" id="UP001596455"/>
    </source>
</evidence>
<feature type="compositionally biased region" description="Basic and acidic residues" evidence="1">
    <location>
        <begin position="422"/>
        <end position="433"/>
    </location>
</feature>
<sequence>MSTATELTEETELTEKLVRQVRTRLAEGRLPTEPGALVGLIGELEQLKATASAVQADASVHLDGARREEERIAGVPARRRGRGVATEIALARRESTHRGRNLLAFARILRADLPHTSARLRDGTLSEWRAMLLARETVCLEVDQRRAVDKQVCADAAKLDGVGTRRLVALARSAAIAIKQEPLVQRAARCAAERRVSIRPAPESMCYVTALLPLGQGVAAYAALTRDAEAIRRDGDARGSGQLMADLFVARTTGLPLLGDGHDGESADHPADTGSASDPGPPAVPVTVNVTMSDAALLGGADEAAVVTAAGVPTQVVPAQVARLLLSEALSESAGAWVRRLYTDPAGRLVAMSSKQRCFDGALADVLLQRDQGICRMPYCDAPIRHLDHVVPREVDGPTSEANGQGLCEACNHAKQAPGWRQRTDRDPPEGRHSVLTRTPSGRTYRSQAPPPPGRPGTRAPGLSAARGRGSSARARPARSR</sequence>
<comment type="caution">
    <text evidence="3">The sequence shown here is derived from an EMBL/GenBank/DDBJ whole genome shotgun (WGS) entry which is preliminary data.</text>
</comment>
<dbReference type="Gene3D" id="1.10.30.50">
    <property type="match status" value="1"/>
</dbReference>
<dbReference type="CDD" id="cd00085">
    <property type="entry name" value="HNHc"/>
    <property type="match status" value="1"/>
</dbReference>
<reference evidence="4" key="1">
    <citation type="journal article" date="2019" name="Int. J. Syst. Evol. Microbiol.">
        <title>The Global Catalogue of Microorganisms (GCM) 10K type strain sequencing project: providing services to taxonomists for standard genome sequencing and annotation.</title>
        <authorList>
            <consortium name="The Broad Institute Genomics Platform"/>
            <consortium name="The Broad Institute Genome Sequencing Center for Infectious Disease"/>
            <person name="Wu L."/>
            <person name="Ma J."/>
        </authorList>
    </citation>
    <scope>NUCLEOTIDE SEQUENCE [LARGE SCALE GENOMIC DNA]</scope>
    <source>
        <strain evidence="4">JCM 1490</strain>
    </source>
</reference>
<keyword evidence="3" id="KW-0540">Nuclease</keyword>
<gene>
    <name evidence="3" type="ORF">ACFQQL_13120</name>
</gene>
<evidence type="ECO:0000259" key="2">
    <source>
        <dbReference type="SMART" id="SM00507"/>
    </source>
</evidence>
<evidence type="ECO:0000313" key="3">
    <source>
        <dbReference type="EMBL" id="MFC7406056.1"/>
    </source>
</evidence>
<feature type="domain" description="HNH nuclease" evidence="2">
    <location>
        <begin position="362"/>
        <end position="413"/>
    </location>
</feature>